<accession>A0A9W6HYQ6</accession>
<dbReference type="AlphaFoldDB" id="A0A9W6HYQ6"/>
<protein>
    <recommendedName>
        <fullName evidence="5">Lipoprotein</fullName>
    </recommendedName>
</protein>
<reference evidence="3" key="1">
    <citation type="journal article" date="2014" name="Int. J. Syst. Evol. Microbiol.">
        <title>Complete genome sequence of Corynebacterium casei LMG S-19264T (=DSM 44701T), isolated from a smear-ripened cheese.</title>
        <authorList>
            <consortium name="US DOE Joint Genome Institute (JGI-PGF)"/>
            <person name="Walter F."/>
            <person name="Albersmeier A."/>
            <person name="Kalinowski J."/>
            <person name="Ruckert C."/>
        </authorList>
    </citation>
    <scope>NUCLEOTIDE SEQUENCE</scope>
    <source>
        <strain evidence="3">VKM Ac-2007</strain>
    </source>
</reference>
<dbReference type="EMBL" id="BSEV01000002">
    <property type="protein sequence ID" value="GLK08523.1"/>
    <property type="molecule type" value="Genomic_DNA"/>
</dbReference>
<feature type="chain" id="PRO_5040794210" description="Lipoprotein" evidence="2">
    <location>
        <begin position="24"/>
        <end position="215"/>
    </location>
</feature>
<feature type="region of interest" description="Disordered" evidence="1">
    <location>
        <begin position="30"/>
        <end position="53"/>
    </location>
</feature>
<reference evidence="3" key="2">
    <citation type="submission" date="2023-01" db="EMBL/GenBank/DDBJ databases">
        <authorList>
            <person name="Sun Q."/>
            <person name="Evtushenko L."/>
        </authorList>
    </citation>
    <scope>NUCLEOTIDE SEQUENCE</scope>
    <source>
        <strain evidence="3">VKM Ac-2007</strain>
    </source>
</reference>
<dbReference type="RefSeq" id="WP_271216998.1">
    <property type="nucleotide sequence ID" value="NZ_BAAAVD010000064.1"/>
</dbReference>
<feature type="signal peptide" evidence="2">
    <location>
        <begin position="1"/>
        <end position="23"/>
    </location>
</feature>
<proteinExistence type="predicted"/>
<name>A0A9W6HYQ6_9ACTN</name>
<dbReference type="Proteomes" id="UP001143474">
    <property type="component" value="Unassembled WGS sequence"/>
</dbReference>
<evidence type="ECO:0000313" key="4">
    <source>
        <dbReference type="Proteomes" id="UP001143474"/>
    </source>
</evidence>
<gene>
    <name evidence="3" type="ORF">GCM10017600_19280</name>
</gene>
<evidence type="ECO:0000256" key="2">
    <source>
        <dbReference type="SAM" id="SignalP"/>
    </source>
</evidence>
<sequence length="215" mass="22859">MSAQRSRALLVLALLSAGLAGCSAPPARPFVPGDLPADPSASSQEAGAPTPRTETVEVAPGVRLEVEWPAAPDQDTTGMINAFRDHTAGTFRAVVTAGKDVSYLDTVEGEAVRDASAWVQEFLEQRRSVSGTARLYALSVTSVSGRGAQLDACVDESGMRLLDSATGERVSEQPEWTREPFLQAAGMRRGDDGVWRVALLRHAEPPSERAKGCLQ</sequence>
<evidence type="ECO:0000256" key="1">
    <source>
        <dbReference type="SAM" id="MobiDB-lite"/>
    </source>
</evidence>
<evidence type="ECO:0000313" key="3">
    <source>
        <dbReference type="EMBL" id="GLK08523.1"/>
    </source>
</evidence>
<keyword evidence="4" id="KW-1185">Reference proteome</keyword>
<dbReference type="PROSITE" id="PS51257">
    <property type="entry name" value="PROKAR_LIPOPROTEIN"/>
    <property type="match status" value="1"/>
</dbReference>
<evidence type="ECO:0008006" key="5">
    <source>
        <dbReference type="Google" id="ProtNLM"/>
    </source>
</evidence>
<comment type="caution">
    <text evidence="3">The sequence shown here is derived from an EMBL/GenBank/DDBJ whole genome shotgun (WGS) entry which is preliminary data.</text>
</comment>
<keyword evidence="2" id="KW-0732">Signal</keyword>
<organism evidence="3 4">
    <name type="scientific">Streptosporangium carneum</name>
    <dbReference type="NCBI Taxonomy" id="47481"/>
    <lineage>
        <taxon>Bacteria</taxon>
        <taxon>Bacillati</taxon>
        <taxon>Actinomycetota</taxon>
        <taxon>Actinomycetes</taxon>
        <taxon>Streptosporangiales</taxon>
        <taxon>Streptosporangiaceae</taxon>
        <taxon>Streptosporangium</taxon>
    </lineage>
</organism>